<keyword evidence="2" id="KW-0808">Transferase</keyword>
<dbReference type="RefSeq" id="WP_161491611.1">
    <property type="nucleotide sequence ID" value="NZ_CP021023.1"/>
</dbReference>
<dbReference type="GO" id="GO:0045254">
    <property type="term" value="C:pyruvate dehydrogenase complex"/>
    <property type="evidence" value="ECO:0007669"/>
    <property type="project" value="InterPro"/>
</dbReference>
<proteinExistence type="predicted"/>
<dbReference type="GO" id="GO:0004742">
    <property type="term" value="F:dihydrolipoyllysine-residue acetyltransferase activity"/>
    <property type="evidence" value="ECO:0007669"/>
    <property type="project" value="UniProtKB-EC"/>
</dbReference>
<dbReference type="PANTHER" id="PTHR23151:SF90">
    <property type="entry name" value="DIHYDROLIPOYLLYSINE-RESIDUE ACETYLTRANSFERASE COMPONENT OF PYRUVATE DEHYDROGENASE COMPLEX, MITOCHONDRIAL-RELATED"/>
    <property type="match status" value="1"/>
</dbReference>
<dbReference type="InterPro" id="IPR045257">
    <property type="entry name" value="E2/Pdx1"/>
</dbReference>
<keyword evidence="3" id="KW-1185">Reference proteome</keyword>
<dbReference type="SUPFAM" id="SSF52777">
    <property type="entry name" value="CoA-dependent acyltransferases"/>
    <property type="match status" value="1"/>
</dbReference>
<dbReference type="STRING" id="1941349.STSP1_00969"/>
<dbReference type="Gene3D" id="3.30.559.10">
    <property type="entry name" value="Chloramphenicol acetyltransferase-like domain"/>
    <property type="match status" value="1"/>
</dbReference>
<accession>A0A1W6LLF7</accession>
<dbReference type="InterPro" id="IPR001078">
    <property type="entry name" value="2-oxoacid_DH_actylTfrase"/>
</dbReference>
<dbReference type="GO" id="GO:0006086">
    <property type="term" value="P:pyruvate decarboxylation to acetyl-CoA"/>
    <property type="evidence" value="ECO:0007669"/>
    <property type="project" value="InterPro"/>
</dbReference>
<evidence type="ECO:0000313" key="2">
    <source>
        <dbReference type="EMBL" id="ARN56586.1"/>
    </source>
</evidence>
<reference evidence="3" key="1">
    <citation type="submission" date="2017-04" db="EMBL/GenBank/DDBJ databases">
        <title>Comparative genomics and description of representatives of a novel lineage of planctomycetes thriving in anoxic sediments.</title>
        <authorList>
            <person name="Spring S."/>
            <person name="Bunk B."/>
            <person name="Sproer C."/>
        </authorList>
    </citation>
    <scope>NUCLEOTIDE SEQUENCE [LARGE SCALE GENOMIC DNA]</scope>
    <source>
        <strain evidence="3">ST-PulAB-D4</strain>
    </source>
</reference>
<dbReference type="EMBL" id="CP021023">
    <property type="protein sequence ID" value="ARN56586.1"/>
    <property type="molecule type" value="Genomic_DNA"/>
</dbReference>
<name>A0A1W6LLF7_9BACT</name>
<dbReference type="PANTHER" id="PTHR23151">
    <property type="entry name" value="DIHYDROLIPOAMIDE ACETYL/SUCCINYL-TRANSFERASE-RELATED"/>
    <property type="match status" value="1"/>
</dbReference>
<dbReference type="AlphaFoldDB" id="A0A1W6LLF7"/>
<feature type="domain" description="2-oxoacid dehydrogenase acyltransferase catalytic" evidence="1">
    <location>
        <begin position="2"/>
        <end position="224"/>
    </location>
</feature>
<keyword evidence="2" id="KW-0012">Acyltransferase</keyword>
<protein>
    <submittedName>
        <fullName evidence="2">Dihydrolipoyllysine-residue acetyltransferase component of pyruvate dehydrogenase complex</fullName>
        <ecNumber evidence="2">2.3.1.12</ecNumber>
    </submittedName>
</protein>
<gene>
    <name evidence="2" type="primary">pdhC_2</name>
    <name evidence="2" type="ORF">STSP1_00969</name>
</gene>
<evidence type="ECO:0000259" key="1">
    <source>
        <dbReference type="Pfam" id="PF00198"/>
    </source>
</evidence>
<dbReference type="Pfam" id="PF00198">
    <property type="entry name" value="2-oxoacid_dh"/>
    <property type="match status" value="1"/>
</dbReference>
<dbReference type="InterPro" id="IPR023213">
    <property type="entry name" value="CAT-like_dom_sf"/>
</dbReference>
<keyword evidence="2" id="KW-0670">Pyruvate</keyword>
<dbReference type="EC" id="2.3.1.12" evidence="2"/>
<dbReference type="Proteomes" id="UP000193334">
    <property type="component" value="Chromosome"/>
</dbReference>
<dbReference type="KEGG" id="pbp:STSP1_00969"/>
<sequence length="226" mass="25064">MEKRAPLTRIQNLIGQRMLHSKRTIPSHYINKSVCTDSLNRFRRDYAKASGVRVSTNDIFFAAAARGAEKFPFMLSRVEAEKIRIADTIDVSFAVASRSGILFVPVIRAVELLSLAQIAETSEDLTRRAREDKLSPEEMNNASIALSSLGMYGINSFVAIPPADSNAIISVGRPEAELVMKGGRVVSQKRMNFCLSVNAKTVSPFYAAKYLAKFAEFLENPEKLDE</sequence>
<organism evidence="2 3">
    <name type="scientific">Sedimentisphaera salicampi</name>
    <dbReference type="NCBI Taxonomy" id="1941349"/>
    <lineage>
        <taxon>Bacteria</taxon>
        <taxon>Pseudomonadati</taxon>
        <taxon>Planctomycetota</taxon>
        <taxon>Phycisphaerae</taxon>
        <taxon>Sedimentisphaerales</taxon>
        <taxon>Sedimentisphaeraceae</taxon>
        <taxon>Sedimentisphaera</taxon>
    </lineage>
</organism>
<evidence type="ECO:0000313" key="3">
    <source>
        <dbReference type="Proteomes" id="UP000193334"/>
    </source>
</evidence>